<dbReference type="Pfam" id="PF03567">
    <property type="entry name" value="Sulfotransfer_2"/>
    <property type="match status" value="1"/>
</dbReference>
<keyword evidence="3" id="KW-0812">Transmembrane</keyword>
<dbReference type="AlphaFoldDB" id="A0A327KGP7"/>
<comment type="caution">
    <text evidence="7">The sequence shown here is derived from an EMBL/GenBank/DDBJ whole genome shotgun (WGS) entry which is preliminary data.</text>
</comment>
<protein>
    <recommendedName>
        <fullName evidence="9">Sulfotransferase family protein</fullName>
    </recommendedName>
</protein>
<dbReference type="InterPro" id="IPR005331">
    <property type="entry name" value="Sulfotransferase"/>
</dbReference>
<dbReference type="InterPro" id="IPR010635">
    <property type="entry name" value="Heparan_SO4-6-sulfoTrfase"/>
</dbReference>
<dbReference type="GO" id="GO:0016020">
    <property type="term" value="C:membrane"/>
    <property type="evidence" value="ECO:0007669"/>
    <property type="project" value="UniProtKB-SubCell"/>
</dbReference>
<keyword evidence="6" id="KW-0325">Glycoprotein</keyword>
<evidence type="ECO:0000313" key="7">
    <source>
        <dbReference type="EMBL" id="RAI36552.1"/>
    </source>
</evidence>
<evidence type="ECO:0000256" key="6">
    <source>
        <dbReference type="ARBA" id="ARBA00023180"/>
    </source>
</evidence>
<name>A0A327KGP7_9BRAD</name>
<dbReference type="Proteomes" id="UP000249130">
    <property type="component" value="Unassembled WGS sequence"/>
</dbReference>
<evidence type="ECO:0000256" key="3">
    <source>
        <dbReference type="ARBA" id="ARBA00022692"/>
    </source>
</evidence>
<evidence type="ECO:0000256" key="2">
    <source>
        <dbReference type="ARBA" id="ARBA00022679"/>
    </source>
</evidence>
<dbReference type="PANTHER" id="PTHR12812:SF0">
    <property type="entry name" value="HEPARAN-SULFATE 6-O-SULFOTRANSFERASE"/>
    <property type="match status" value="1"/>
</dbReference>
<dbReference type="Gene3D" id="3.40.50.300">
    <property type="entry name" value="P-loop containing nucleotide triphosphate hydrolases"/>
    <property type="match status" value="1"/>
</dbReference>
<dbReference type="SUPFAM" id="SSF52540">
    <property type="entry name" value="P-loop containing nucleoside triphosphate hydrolases"/>
    <property type="match status" value="1"/>
</dbReference>
<keyword evidence="2" id="KW-0808">Transferase</keyword>
<gene>
    <name evidence="7" type="ORF">CH341_30280</name>
</gene>
<evidence type="ECO:0000313" key="8">
    <source>
        <dbReference type="Proteomes" id="UP000249130"/>
    </source>
</evidence>
<accession>A0A327KGP7</accession>
<evidence type="ECO:0008006" key="9">
    <source>
        <dbReference type="Google" id="ProtNLM"/>
    </source>
</evidence>
<keyword evidence="4" id="KW-1133">Transmembrane helix</keyword>
<dbReference type="EMBL" id="NPEX01000486">
    <property type="protein sequence ID" value="RAI36552.1"/>
    <property type="molecule type" value="Genomic_DNA"/>
</dbReference>
<dbReference type="OrthoDB" id="7251180at2"/>
<dbReference type="RefSeq" id="WP_111423295.1">
    <property type="nucleotide sequence ID" value="NZ_NPEX01000486.1"/>
</dbReference>
<keyword evidence="5" id="KW-0472">Membrane</keyword>
<evidence type="ECO:0000256" key="5">
    <source>
        <dbReference type="ARBA" id="ARBA00023136"/>
    </source>
</evidence>
<reference evidence="7 8" key="1">
    <citation type="submission" date="2017-07" db="EMBL/GenBank/DDBJ databases">
        <title>Draft Genome Sequences of Select Purple Nonsulfur Bacteria.</title>
        <authorList>
            <person name="Lasarre B."/>
            <person name="Mckinlay J.B."/>
        </authorList>
    </citation>
    <scope>NUCLEOTIDE SEQUENCE [LARGE SCALE GENOMIC DNA]</scope>
    <source>
        <strain evidence="7 8">DSM 5909</strain>
    </source>
</reference>
<dbReference type="InterPro" id="IPR027417">
    <property type="entry name" value="P-loop_NTPase"/>
</dbReference>
<evidence type="ECO:0000256" key="4">
    <source>
        <dbReference type="ARBA" id="ARBA00022989"/>
    </source>
</evidence>
<proteinExistence type="predicted"/>
<keyword evidence="8" id="KW-1185">Reference proteome</keyword>
<evidence type="ECO:0000256" key="1">
    <source>
        <dbReference type="ARBA" id="ARBA00004167"/>
    </source>
</evidence>
<dbReference type="GO" id="GO:0017095">
    <property type="term" value="F:heparan sulfate 6-sulfotransferase activity"/>
    <property type="evidence" value="ECO:0007669"/>
    <property type="project" value="TreeGrafter"/>
</dbReference>
<comment type="subcellular location">
    <subcellularLocation>
        <location evidence="1">Membrane</location>
        <topology evidence="1">Single-pass membrane protein</topology>
    </subcellularLocation>
</comment>
<dbReference type="PANTHER" id="PTHR12812">
    <property type="entry name" value="HEPARAN SULFATE 6-O-SULFOTRANSFERASE 3"/>
    <property type="match status" value="1"/>
</dbReference>
<organism evidence="7 8">
    <name type="scientific">Rhodoplanes roseus</name>
    <dbReference type="NCBI Taxonomy" id="29409"/>
    <lineage>
        <taxon>Bacteria</taxon>
        <taxon>Pseudomonadati</taxon>
        <taxon>Pseudomonadota</taxon>
        <taxon>Alphaproteobacteria</taxon>
        <taxon>Hyphomicrobiales</taxon>
        <taxon>Nitrobacteraceae</taxon>
        <taxon>Rhodoplanes</taxon>
    </lineage>
</organism>
<sequence length="264" mass="29878">MDALYFNHIPKTAGTTVTEWLASHSEMRRAPAGLWSELLKLPVDSLKTYSLFSGHFYRPFHGYYGGEMKTVVFLRNPIDRSISHFQHVLRSPPHYHYERVQRHRSFLEFINDPVTRPMIENFQVRSIVNDSDPVRLAADLAPQEGRRFALEQTIESLSLQYSESTAVQLAKDYLMRCAVVGITELMGHSVALIAKKMGWPPVTSLPYSNVNSEPTLSALTLSVQELEAVCGATRLDFALYEYGRSLLMNELALSMQTIEPALSP</sequence>